<dbReference type="SUPFAM" id="SSF55068">
    <property type="entry name" value="Peptide methionine sulfoxide reductase"/>
    <property type="match status" value="1"/>
</dbReference>
<dbReference type="EMBL" id="CP036150">
    <property type="protein sequence ID" value="QEN08624.1"/>
    <property type="molecule type" value="Genomic_DNA"/>
</dbReference>
<evidence type="ECO:0000259" key="6">
    <source>
        <dbReference type="Pfam" id="PF01625"/>
    </source>
</evidence>
<evidence type="ECO:0000256" key="1">
    <source>
        <dbReference type="ARBA" id="ARBA00023002"/>
    </source>
</evidence>
<evidence type="ECO:0000313" key="7">
    <source>
        <dbReference type="EMBL" id="QEN08624.1"/>
    </source>
</evidence>
<dbReference type="HAMAP" id="MF_01401">
    <property type="entry name" value="MsrA"/>
    <property type="match status" value="1"/>
</dbReference>
<dbReference type="Proteomes" id="UP000324209">
    <property type="component" value="Chromosome"/>
</dbReference>
<dbReference type="NCBIfam" id="TIGR00401">
    <property type="entry name" value="msrA"/>
    <property type="match status" value="1"/>
</dbReference>
<feature type="transmembrane region" description="Helical" evidence="5">
    <location>
        <begin position="21"/>
        <end position="41"/>
    </location>
</feature>
<comment type="similarity">
    <text evidence="4">Belongs to the MsrA Met sulfoxide reductase family.</text>
</comment>
<dbReference type="InterPro" id="IPR002569">
    <property type="entry name" value="Met_Sox_Rdtase_MsrA_dom"/>
</dbReference>
<keyword evidence="5" id="KW-0472">Membrane</keyword>
<proteinExistence type="inferred from homology"/>
<dbReference type="EC" id="1.8.4.11" evidence="4"/>
<dbReference type="KEGG" id="ock:EXM22_11745"/>
<keyword evidence="5" id="KW-1133">Transmembrane helix</keyword>
<feature type="active site" evidence="4">
    <location>
        <position position="83"/>
    </location>
</feature>
<name>A0A5C1QPU5_9SPIO</name>
<keyword evidence="8" id="KW-1185">Reference proteome</keyword>
<comment type="function">
    <text evidence="4">Has an important function as a repair enzyme for proteins that have been inactivated by oxidation. Catalyzes the reversible oxidation-reduction of methionine sulfoxide in proteins to methionine.</text>
</comment>
<accession>A0A5C1QPU5</accession>
<dbReference type="PANTHER" id="PTHR43774:SF1">
    <property type="entry name" value="PEPTIDE METHIONINE SULFOXIDE REDUCTASE MSRA 2"/>
    <property type="match status" value="1"/>
</dbReference>
<dbReference type="GO" id="GO:0033744">
    <property type="term" value="F:L-methionine:thioredoxin-disulfide S-oxidoreductase activity"/>
    <property type="evidence" value="ECO:0007669"/>
    <property type="project" value="RHEA"/>
</dbReference>
<gene>
    <name evidence="4 7" type="primary">msrA</name>
    <name evidence="7" type="ORF">EXM22_11745</name>
</gene>
<keyword evidence="5" id="KW-0812">Transmembrane</keyword>
<dbReference type="GO" id="GO:0008113">
    <property type="term" value="F:peptide-methionine (S)-S-oxide reductase activity"/>
    <property type="evidence" value="ECO:0007669"/>
    <property type="project" value="UniProtKB-UniRule"/>
</dbReference>
<evidence type="ECO:0000256" key="5">
    <source>
        <dbReference type="SAM" id="Phobius"/>
    </source>
</evidence>
<dbReference type="PANTHER" id="PTHR43774">
    <property type="entry name" value="PEPTIDE METHIONINE SULFOXIDE REDUCTASE"/>
    <property type="match status" value="1"/>
</dbReference>
<keyword evidence="1 4" id="KW-0560">Oxidoreductase</keyword>
<comment type="catalytic activity">
    <reaction evidence="2 4">
        <text>L-methionyl-[protein] + [thioredoxin]-disulfide + H2O = L-methionyl-(S)-S-oxide-[protein] + [thioredoxin]-dithiol</text>
        <dbReference type="Rhea" id="RHEA:14217"/>
        <dbReference type="Rhea" id="RHEA-COMP:10698"/>
        <dbReference type="Rhea" id="RHEA-COMP:10700"/>
        <dbReference type="Rhea" id="RHEA-COMP:12313"/>
        <dbReference type="Rhea" id="RHEA-COMP:12315"/>
        <dbReference type="ChEBI" id="CHEBI:15377"/>
        <dbReference type="ChEBI" id="CHEBI:16044"/>
        <dbReference type="ChEBI" id="CHEBI:29950"/>
        <dbReference type="ChEBI" id="CHEBI:44120"/>
        <dbReference type="ChEBI" id="CHEBI:50058"/>
        <dbReference type="EC" id="1.8.4.11"/>
    </reaction>
</comment>
<reference evidence="7 8" key="1">
    <citation type="submission" date="2019-02" db="EMBL/GenBank/DDBJ databases">
        <title>Complete Genome Sequence and Methylome Analysis of free living Spirochaetas.</title>
        <authorList>
            <person name="Fomenkov A."/>
            <person name="Dubinina G."/>
            <person name="Leshcheva N."/>
            <person name="Mikheeva N."/>
            <person name="Grabovich M."/>
            <person name="Vincze T."/>
            <person name="Roberts R.J."/>
        </authorList>
    </citation>
    <scope>NUCLEOTIDE SEQUENCE [LARGE SCALE GENOMIC DNA]</scope>
    <source>
        <strain evidence="7 8">K2</strain>
    </source>
</reference>
<protein>
    <recommendedName>
        <fullName evidence="4">Peptide methionine sulfoxide reductase MsrA</fullName>
        <shortName evidence="4">Protein-methionine-S-oxide reductase</shortName>
        <ecNumber evidence="4">1.8.4.11</ecNumber>
    </recommendedName>
    <alternativeName>
        <fullName evidence="4">Peptide-methionine (S)-S-oxide reductase</fullName>
        <shortName evidence="4">Peptide Met(O) reductase</shortName>
    </alternativeName>
</protein>
<dbReference type="Gene3D" id="3.30.1060.10">
    <property type="entry name" value="Peptide methionine sulphoxide reductase MsrA"/>
    <property type="match status" value="1"/>
</dbReference>
<dbReference type="AlphaFoldDB" id="A0A5C1QPU5"/>
<sequence>MEAISHYSIDQECIMKKFKKSIALWAPLQLIMMVFMPLPALSASGQSEKQEEAMKSESMDMASEKTMMSFPEGMETAVFAGGCFWGVEAVFEGLQGVENVVSGYSGGSADTASYYSVGAGNTGHAESVEIVFNPETIDFETLLEVFFTVAHDPTQLNYQGPDVGSEYRSVVFYTSEDQKASTMRMIEKLDSQMVFPEKIVTELAPLDTFYPAEDYHQDFMKLNPNHGYIVYWDRPKIVELEKKYPHLLMME</sequence>
<evidence type="ECO:0000256" key="3">
    <source>
        <dbReference type="ARBA" id="ARBA00048782"/>
    </source>
</evidence>
<dbReference type="OrthoDB" id="4174719at2"/>
<organism evidence="7 8">
    <name type="scientific">Oceanispirochaeta crateris</name>
    <dbReference type="NCBI Taxonomy" id="2518645"/>
    <lineage>
        <taxon>Bacteria</taxon>
        <taxon>Pseudomonadati</taxon>
        <taxon>Spirochaetota</taxon>
        <taxon>Spirochaetia</taxon>
        <taxon>Spirochaetales</taxon>
        <taxon>Spirochaetaceae</taxon>
        <taxon>Oceanispirochaeta</taxon>
    </lineage>
</organism>
<evidence type="ECO:0000256" key="4">
    <source>
        <dbReference type="HAMAP-Rule" id="MF_01401"/>
    </source>
</evidence>
<feature type="domain" description="Peptide methionine sulphoxide reductase MsrA" evidence="6">
    <location>
        <begin position="76"/>
        <end position="228"/>
    </location>
</feature>
<evidence type="ECO:0000313" key="8">
    <source>
        <dbReference type="Proteomes" id="UP000324209"/>
    </source>
</evidence>
<dbReference type="InterPro" id="IPR036509">
    <property type="entry name" value="Met_Sox_Rdtase_MsrA_sf"/>
</dbReference>
<dbReference type="Pfam" id="PF01625">
    <property type="entry name" value="PMSR"/>
    <property type="match status" value="1"/>
</dbReference>
<comment type="catalytic activity">
    <reaction evidence="3 4">
        <text>[thioredoxin]-disulfide + L-methionine + H2O = L-methionine (S)-S-oxide + [thioredoxin]-dithiol</text>
        <dbReference type="Rhea" id="RHEA:19993"/>
        <dbReference type="Rhea" id="RHEA-COMP:10698"/>
        <dbReference type="Rhea" id="RHEA-COMP:10700"/>
        <dbReference type="ChEBI" id="CHEBI:15377"/>
        <dbReference type="ChEBI" id="CHEBI:29950"/>
        <dbReference type="ChEBI" id="CHEBI:50058"/>
        <dbReference type="ChEBI" id="CHEBI:57844"/>
        <dbReference type="ChEBI" id="CHEBI:58772"/>
        <dbReference type="EC" id="1.8.4.11"/>
    </reaction>
</comment>
<evidence type="ECO:0000256" key="2">
    <source>
        <dbReference type="ARBA" id="ARBA00047806"/>
    </source>
</evidence>